<dbReference type="EMBL" id="SEWF01000050">
    <property type="protein sequence ID" value="RYU93277.1"/>
    <property type="molecule type" value="Genomic_DNA"/>
</dbReference>
<comment type="subcellular location">
    <subcellularLocation>
        <location evidence="1">Membrane</location>
    </subcellularLocation>
</comment>
<evidence type="ECO:0000313" key="9">
    <source>
        <dbReference type="EMBL" id="RYU93277.1"/>
    </source>
</evidence>
<keyword evidence="6" id="KW-0998">Cell outer membrane</keyword>
<keyword evidence="10" id="KW-1185">Reference proteome</keyword>
<keyword evidence="3" id="KW-0812">Transmembrane</keyword>
<dbReference type="InterPro" id="IPR039910">
    <property type="entry name" value="D15-like"/>
</dbReference>
<dbReference type="GO" id="GO:0009279">
    <property type="term" value="C:cell outer membrane"/>
    <property type="evidence" value="ECO:0007669"/>
    <property type="project" value="UniProtKB-UniRule"/>
</dbReference>
<dbReference type="RefSeq" id="WP_130023609.1">
    <property type="nucleotide sequence ID" value="NZ_SEWF01000050.1"/>
</dbReference>
<keyword evidence="4" id="KW-0732">Signal</keyword>
<dbReference type="AlphaFoldDB" id="A0A4Q5LUU8"/>
<sequence length="886" mass="99381">MIFTSKKYQFNQSLPGINITTIKKGLLFIALLFSSTGIFAQLRIGVGARADQARDNGVSYERPQEYTISKITVSGIRFLDPNTLISVSGLSVNDKILIPGERISTAIRRLMEQGIIEDVAINITKIDGDKVELDLNLRERPRLNKFTFKGLRKGEIETVTEKVKGNKGKVITDALIKNIQLTIKKIYVDKGFLNTNVQIKQVIDTIRANNAALIINVDKKKKVKIDDIQLIGVEELPDWKVLAKLKSTKIKAPLRIFTPSKFIPKKFEEDKEKLVEYYNKKGYRDAQVTSDSTFSTDGNNLKIILNINEGQKFYYRNITWTGNYLRKTEDLQRILAIEKGDVYNPEELNKRINGIPQGDVSSAYMDDGYLFFSCTPVEVAVEGDSIDIEMRIIEGKQATINRIILNGNTKTSDHVVMRELLTRPGQKFSKTELIESQQILARMNYFDPQKIEPKPIPQADGTVDIEYNVEEKPSDNIELSGGWGGLQGFVGTFGVIFNNFSAKNITNLSKWRPLPAGDGQKLALRLQASGRFYQTYSVSFTEPWLGGKKPNSFTVSIFHTSSDNRAYQRALERQYGNNPALLAMYGATSSMYNGYFKNTGASVTYGKRLNWPDRNFSFNASLSYQRYNVDNSYFIPGFQKGIANDLSLITSISRYYLDNPQFTRSGSQFTLTATFNPPYSVLRGTPAADKFKWIEGHKWMFDGDWYTPLVGKFVLHAKANLGFLGKYSGSSEYSPFGRFILGGAGLGMQNAMNVGADLIGLRGYEEGVVHELSMDEAERLRKGEITLSRLGGLAYSKYTAEIRYPVSLNPQATIFLQVFAEAGNSWGSYKDINPFKLRRTAGVGARIFMPAFGLLGLDFGQGFDPIPGIPNRGLKSFTFSIGQQIR</sequence>
<evidence type="ECO:0000256" key="7">
    <source>
        <dbReference type="NCBIfam" id="TIGR03303"/>
    </source>
</evidence>
<proteinExistence type="predicted"/>
<dbReference type="InterPro" id="IPR034746">
    <property type="entry name" value="POTRA"/>
</dbReference>
<keyword evidence="5" id="KW-0472">Membrane</keyword>
<evidence type="ECO:0000256" key="2">
    <source>
        <dbReference type="ARBA" id="ARBA00022452"/>
    </source>
</evidence>
<comment type="caution">
    <text evidence="9">The sequence shown here is derived from an EMBL/GenBank/DDBJ whole genome shotgun (WGS) entry which is preliminary data.</text>
</comment>
<dbReference type="Gene3D" id="2.40.160.50">
    <property type="entry name" value="membrane protein fhac: a member of the omp85/tpsb transporter family"/>
    <property type="match status" value="1"/>
</dbReference>
<feature type="domain" description="POTRA" evidence="8">
    <location>
        <begin position="398"/>
        <end position="472"/>
    </location>
</feature>
<organism evidence="9 10">
    <name type="scientific">Emticicia agri</name>
    <dbReference type="NCBI Taxonomy" id="2492393"/>
    <lineage>
        <taxon>Bacteria</taxon>
        <taxon>Pseudomonadati</taxon>
        <taxon>Bacteroidota</taxon>
        <taxon>Cytophagia</taxon>
        <taxon>Cytophagales</taxon>
        <taxon>Leadbetterellaceae</taxon>
        <taxon>Emticicia</taxon>
    </lineage>
</organism>
<dbReference type="PIRSF" id="PIRSF006076">
    <property type="entry name" value="OM_assembly_OMP85"/>
    <property type="match status" value="1"/>
</dbReference>
<gene>
    <name evidence="9" type="primary">bamA</name>
    <name evidence="9" type="ORF">EWM59_22920</name>
</gene>
<dbReference type="InterPro" id="IPR010827">
    <property type="entry name" value="BamA/TamA_POTRA"/>
</dbReference>
<dbReference type="Proteomes" id="UP000293162">
    <property type="component" value="Unassembled WGS sequence"/>
</dbReference>
<dbReference type="Pfam" id="PF07244">
    <property type="entry name" value="POTRA"/>
    <property type="match status" value="3"/>
</dbReference>
<dbReference type="GO" id="GO:0071709">
    <property type="term" value="P:membrane assembly"/>
    <property type="evidence" value="ECO:0007669"/>
    <property type="project" value="InterPro"/>
</dbReference>
<dbReference type="PROSITE" id="PS51779">
    <property type="entry name" value="POTRA"/>
    <property type="match status" value="2"/>
</dbReference>
<dbReference type="InterPro" id="IPR023707">
    <property type="entry name" value="OM_assembly_BamA"/>
</dbReference>
<protein>
    <recommendedName>
        <fullName evidence="7">Outer membrane protein assembly factor BamA</fullName>
    </recommendedName>
</protein>
<evidence type="ECO:0000256" key="6">
    <source>
        <dbReference type="ARBA" id="ARBA00023237"/>
    </source>
</evidence>
<evidence type="ECO:0000256" key="4">
    <source>
        <dbReference type="ARBA" id="ARBA00022729"/>
    </source>
</evidence>
<evidence type="ECO:0000256" key="1">
    <source>
        <dbReference type="ARBA" id="ARBA00004370"/>
    </source>
</evidence>
<dbReference type="PANTHER" id="PTHR12815:SF47">
    <property type="entry name" value="TRANSLOCATION AND ASSEMBLY MODULE SUBUNIT TAMA"/>
    <property type="match status" value="1"/>
</dbReference>
<dbReference type="OrthoDB" id="9802086at2"/>
<evidence type="ECO:0000313" key="10">
    <source>
        <dbReference type="Proteomes" id="UP000293162"/>
    </source>
</evidence>
<accession>A0A4Q5LUU8</accession>
<evidence type="ECO:0000256" key="5">
    <source>
        <dbReference type="ARBA" id="ARBA00023136"/>
    </source>
</evidence>
<evidence type="ECO:0000259" key="8">
    <source>
        <dbReference type="PROSITE" id="PS51779"/>
    </source>
</evidence>
<keyword evidence="2" id="KW-1134">Transmembrane beta strand</keyword>
<name>A0A4Q5LUU8_9BACT</name>
<evidence type="ECO:0000256" key="3">
    <source>
        <dbReference type="ARBA" id="ARBA00022692"/>
    </source>
</evidence>
<dbReference type="Gene3D" id="3.10.20.310">
    <property type="entry name" value="membrane protein fhac"/>
    <property type="match status" value="4"/>
</dbReference>
<feature type="domain" description="POTRA" evidence="8">
    <location>
        <begin position="66"/>
        <end position="140"/>
    </location>
</feature>
<dbReference type="PANTHER" id="PTHR12815">
    <property type="entry name" value="SORTING AND ASSEMBLY MACHINERY SAMM50 PROTEIN FAMILY MEMBER"/>
    <property type="match status" value="1"/>
</dbReference>
<dbReference type="NCBIfam" id="TIGR03303">
    <property type="entry name" value="OM_YaeT"/>
    <property type="match status" value="1"/>
</dbReference>
<reference evidence="9 10" key="1">
    <citation type="submission" date="2019-02" db="EMBL/GenBank/DDBJ databases">
        <title>Bacterial novel species Emticicia sp. 17J42-9 isolated from soil.</title>
        <authorList>
            <person name="Jung H.-Y."/>
        </authorList>
    </citation>
    <scope>NUCLEOTIDE SEQUENCE [LARGE SCALE GENOMIC DNA]</scope>
    <source>
        <strain evidence="9 10">17J42-9</strain>
    </source>
</reference>